<dbReference type="InterPro" id="IPR000340">
    <property type="entry name" value="Dual-sp_phosphatase_cat-dom"/>
</dbReference>
<comment type="caution">
    <text evidence="2">The sequence shown here is derived from an EMBL/GenBank/DDBJ whole genome shotgun (WGS) entry which is preliminary data.</text>
</comment>
<evidence type="ECO:0000313" key="2">
    <source>
        <dbReference type="EMBL" id="RUS78626.1"/>
    </source>
</evidence>
<dbReference type="STRING" id="188477.A0A3S0ZMS8"/>
<dbReference type="GO" id="GO:0016791">
    <property type="term" value="F:phosphatase activity"/>
    <property type="evidence" value="ECO:0007669"/>
    <property type="project" value="InterPro"/>
</dbReference>
<dbReference type="PANTHER" id="PTHR45864:SF2">
    <property type="entry name" value="PROTEIN PHOSPHATASE SLINGSHOT"/>
    <property type="match status" value="1"/>
</dbReference>
<reference evidence="2 3" key="1">
    <citation type="submission" date="2019-01" db="EMBL/GenBank/DDBJ databases">
        <title>A draft genome assembly of the solar-powered sea slug Elysia chlorotica.</title>
        <authorList>
            <person name="Cai H."/>
            <person name="Li Q."/>
            <person name="Fang X."/>
            <person name="Li J."/>
            <person name="Curtis N.E."/>
            <person name="Altenburger A."/>
            <person name="Shibata T."/>
            <person name="Feng M."/>
            <person name="Maeda T."/>
            <person name="Schwartz J.A."/>
            <person name="Shigenobu S."/>
            <person name="Lundholm N."/>
            <person name="Nishiyama T."/>
            <person name="Yang H."/>
            <person name="Hasebe M."/>
            <person name="Li S."/>
            <person name="Pierce S.K."/>
            <person name="Wang J."/>
        </authorList>
    </citation>
    <scope>NUCLEOTIDE SEQUENCE [LARGE SCALE GENOMIC DNA]</scope>
    <source>
        <strain evidence="2">EC2010</strain>
        <tissue evidence="2">Whole organism of an adult</tissue>
    </source>
</reference>
<dbReference type="Proteomes" id="UP000271974">
    <property type="component" value="Unassembled WGS sequence"/>
</dbReference>
<sequence>MGISRSASTVMAFLMKDRRWSVEEAYKFVKSKRSIVKPNEGFKAQLHMYEGILTASNKRDIFRSKSDQNLLDEAIGKDDSEPVQGSFLGDSLFHVMSRSDWPMSAPGGVAYEEEWIAD</sequence>
<keyword evidence="3" id="KW-1185">Reference proteome</keyword>
<dbReference type="Pfam" id="PF00782">
    <property type="entry name" value="DSPc"/>
    <property type="match status" value="1"/>
</dbReference>
<name>A0A3S0ZMS8_ELYCH</name>
<evidence type="ECO:0000259" key="1">
    <source>
        <dbReference type="Pfam" id="PF00782"/>
    </source>
</evidence>
<feature type="domain" description="Dual specificity phosphatase catalytic" evidence="1">
    <location>
        <begin position="1"/>
        <end position="50"/>
    </location>
</feature>
<feature type="non-terminal residue" evidence="2">
    <location>
        <position position="118"/>
    </location>
</feature>
<proteinExistence type="predicted"/>
<dbReference type="Gene3D" id="3.90.190.10">
    <property type="entry name" value="Protein tyrosine phosphatase superfamily"/>
    <property type="match status" value="1"/>
</dbReference>
<dbReference type="GO" id="GO:0003779">
    <property type="term" value="F:actin binding"/>
    <property type="evidence" value="ECO:0007669"/>
    <property type="project" value="InterPro"/>
</dbReference>
<dbReference type="AlphaFoldDB" id="A0A3S0ZMS8"/>
<dbReference type="EMBL" id="RQTK01000498">
    <property type="protein sequence ID" value="RUS78626.1"/>
    <property type="molecule type" value="Genomic_DNA"/>
</dbReference>
<gene>
    <name evidence="2" type="ORF">EGW08_013596</name>
</gene>
<accession>A0A3S0ZMS8</accession>
<dbReference type="InterPro" id="IPR029021">
    <property type="entry name" value="Prot-tyrosine_phosphatase-like"/>
</dbReference>
<dbReference type="GO" id="GO:0030837">
    <property type="term" value="P:negative regulation of actin filament polymerization"/>
    <property type="evidence" value="ECO:0007669"/>
    <property type="project" value="InterPro"/>
</dbReference>
<dbReference type="OrthoDB" id="426001at2759"/>
<protein>
    <recommendedName>
        <fullName evidence="1">Dual specificity phosphatase catalytic domain-containing protein</fullName>
    </recommendedName>
</protein>
<dbReference type="PANTHER" id="PTHR45864">
    <property type="entry name" value="SLINGSHOT PROTEIN PHOSPHATASE HOMOLOG"/>
    <property type="match status" value="1"/>
</dbReference>
<dbReference type="SUPFAM" id="SSF52799">
    <property type="entry name" value="(Phosphotyrosine protein) phosphatases II"/>
    <property type="match status" value="1"/>
</dbReference>
<dbReference type="InterPro" id="IPR043587">
    <property type="entry name" value="Phosphatase_SSH-like"/>
</dbReference>
<evidence type="ECO:0000313" key="3">
    <source>
        <dbReference type="Proteomes" id="UP000271974"/>
    </source>
</evidence>
<organism evidence="2 3">
    <name type="scientific">Elysia chlorotica</name>
    <name type="common">Eastern emerald elysia</name>
    <name type="synonym">Sea slug</name>
    <dbReference type="NCBI Taxonomy" id="188477"/>
    <lineage>
        <taxon>Eukaryota</taxon>
        <taxon>Metazoa</taxon>
        <taxon>Spiralia</taxon>
        <taxon>Lophotrochozoa</taxon>
        <taxon>Mollusca</taxon>
        <taxon>Gastropoda</taxon>
        <taxon>Heterobranchia</taxon>
        <taxon>Euthyneura</taxon>
        <taxon>Panpulmonata</taxon>
        <taxon>Sacoglossa</taxon>
        <taxon>Placobranchoidea</taxon>
        <taxon>Plakobranchidae</taxon>
        <taxon>Elysia</taxon>
    </lineage>
</organism>